<gene>
    <name evidence="2" type="ORF">PNW85_05135</name>
</gene>
<feature type="transmembrane region" description="Helical" evidence="1">
    <location>
        <begin position="30"/>
        <end position="50"/>
    </location>
</feature>
<dbReference type="RefSeq" id="WP_272107646.1">
    <property type="nucleotide sequence ID" value="NZ_DAWDPA010000008.1"/>
</dbReference>
<protein>
    <submittedName>
        <fullName evidence="2">Uncharacterized protein</fullName>
    </submittedName>
</protein>
<evidence type="ECO:0000256" key="1">
    <source>
        <dbReference type="SAM" id="Phobius"/>
    </source>
</evidence>
<organism evidence="2 3">
    <name type="scientific">Mediterraneibacter gnavus</name>
    <name type="common">Ruminococcus gnavus</name>
    <dbReference type="NCBI Taxonomy" id="33038"/>
    <lineage>
        <taxon>Bacteria</taxon>
        <taxon>Bacillati</taxon>
        <taxon>Bacillota</taxon>
        <taxon>Clostridia</taxon>
        <taxon>Lachnospirales</taxon>
        <taxon>Lachnospiraceae</taxon>
        <taxon>Mediterraneibacter</taxon>
    </lineage>
</organism>
<keyword evidence="1" id="KW-0472">Membrane</keyword>
<dbReference type="AlphaFoldDB" id="A0AAW6DH18"/>
<reference evidence="2" key="1">
    <citation type="submission" date="2023-01" db="EMBL/GenBank/DDBJ databases">
        <title>Human gut microbiome strain richness.</title>
        <authorList>
            <person name="Chen-Liaw A."/>
        </authorList>
    </citation>
    <scope>NUCLEOTIDE SEQUENCE</scope>
    <source>
        <strain evidence="2">RTP21484st1_H11_RTP21484_190118</strain>
    </source>
</reference>
<keyword evidence="1" id="KW-1133">Transmembrane helix</keyword>
<accession>A0AAW6DH18</accession>
<evidence type="ECO:0000313" key="3">
    <source>
        <dbReference type="Proteomes" id="UP001212160"/>
    </source>
</evidence>
<feature type="transmembrane region" description="Helical" evidence="1">
    <location>
        <begin position="7"/>
        <end position="24"/>
    </location>
</feature>
<evidence type="ECO:0000313" key="2">
    <source>
        <dbReference type="EMBL" id="MDB8686061.1"/>
    </source>
</evidence>
<name>A0AAW6DH18_MEDGN</name>
<sequence>MGRGKKVFLTIMTSTVILIFVAANMVNINIISWVVLGTLVEVLSLAIIYLNIGNTVSNIILVIEDNNWYVFKRIDEKYLLCGNRRNINDSTKTKLFSIDDIVEQNLCFEKVNTGAE</sequence>
<dbReference type="EMBL" id="JAQMLA010000010">
    <property type="protein sequence ID" value="MDB8686061.1"/>
    <property type="molecule type" value="Genomic_DNA"/>
</dbReference>
<keyword evidence="1" id="KW-0812">Transmembrane</keyword>
<proteinExistence type="predicted"/>
<comment type="caution">
    <text evidence="2">The sequence shown here is derived from an EMBL/GenBank/DDBJ whole genome shotgun (WGS) entry which is preliminary data.</text>
</comment>
<dbReference type="Proteomes" id="UP001212160">
    <property type="component" value="Unassembled WGS sequence"/>
</dbReference>